<name>A0A9P4MNL0_9PEZI</name>
<sequence length="1346" mass="151305">MAVQLDHAALRIDRPREIARHLKDRFKATTTDHLSSITAQIDASVAGGLIPPRVFVIWIGITRRKDPDALVAGLRQSHNLAVRSGAISFLTKALRQADTFGPTWNAVGGAGGLADLMVEFSVNDVKAICSSLGKTGSAVGARVERQQRISELLELLCGQSTAGRDPRPLKKFYKDLVLASTDDVVQNWERKEKVKWSAGQRALLFRAHSRRYEQKFLDEIFSVDHKDVSFEDGKHLFKPNPSFAELILARLTDIEGGKKVRIPHDISTSFIRPLLKRLSRRRFQNEYRVEVFKKIVQCFEKHRALSDGHLHASQGGIFRYALQYWNEVPDGQKGDWYESLESLAPLLPKTDLKTLSAVEDLVKMVKVPLRYSLLRLLLKQTKNYKLDIDSFSEADARGLRQIPQSRAWPVTLFIETLDNENSLALFRRLSKVHVSGQFIINAQPHGRGPAQVWTQPCYQSTWVDSEIVRSVLIRKSKDSNESKADWLEQVVALIEERKRKAVQSREGTDRAFWAKSALLLCLAAGALERYQETMIWARRFNKDSLTVKEIYSKHSIRTEDGTALLCALPVKEESSEGPAADRDPIDCLVVSKSIECTNTILLDLLETATMVAREPSFQRYDWNEAFGLPAAVVGERFDRIDGFKSMTGLSDTEISDLVYKPTVDMLLEAEALLLQRQGERDKTAKTALPDLNCSAVRAVLWNAGKLNPTVLADLVTYLLESMKRKLEPARLEQQIGGIMSIVQLLAHSDQPSLACPFVREMVLSGDNSSWHRQLVNAGFLSLLPSKTARSFLNTMADAIKEKLQEQNARRDELDRLEAMQETPSTATPTSTAQRPAVKVTTVKMLAQILQDALFIDHASSCDILVDLLPHAKHIDIQLAIIDSLLSILAEPTSTLEMRTQILDALELHVVPVAGRLNERRPTTKAAWAAATKHGNPLPEINHDDSILNLLHNRANGLKFHKQDKDRLAHIIVRALEESVRDHTRWISLFLEKNGLVVGSDGRKPDLPIGPSNLSLFVTLAFKWTPYMTRTTFDMLERLVIANLEPSPAIEKVNKTVRETPELLNSDAGKHWLSQYGNGSSALTHGVYQCLGTLANKQRLWETKVDNGVTLENLQDFVIEAANVLFRRGELKLFDGLVTQHIGASWTAGGSHLQQWKSNTVPIIQCILQDIESYRTQKWQRDQNRTPTVLPDTFLLHIRMLPLPYSSVDEPAQNGDNAVFVAELSKLIDFLAARRSPYHKDWKLLKENLVDKPRQADFTYFGLSLGSLKDVDLANPSLADFLRVDLAGEFLKKTHATRNESNVTEVEEMVLSWHACEVEDFRLVGSALLEKTEKGDGLRLLKSLFPQ</sequence>
<protein>
    <submittedName>
        <fullName evidence="1">Uncharacterized protein</fullName>
    </submittedName>
</protein>
<gene>
    <name evidence="1" type="ORF">K461DRAFT_275448</name>
</gene>
<dbReference type="EMBL" id="ML996082">
    <property type="protein sequence ID" value="KAF2156329.1"/>
    <property type="molecule type" value="Genomic_DNA"/>
</dbReference>
<dbReference type="Proteomes" id="UP000799439">
    <property type="component" value="Unassembled WGS sequence"/>
</dbReference>
<comment type="caution">
    <text evidence="1">The sequence shown here is derived from an EMBL/GenBank/DDBJ whole genome shotgun (WGS) entry which is preliminary data.</text>
</comment>
<accession>A0A9P4MNL0</accession>
<organism evidence="1 2">
    <name type="scientific">Myriangium duriaei CBS 260.36</name>
    <dbReference type="NCBI Taxonomy" id="1168546"/>
    <lineage>
        <taxon>Eukaryota</taxon>
        <taxon>Fungi</taxon>
        <taxon>Dikarya</taxon>
        <taxon>Ascomycota</taxon>
        <taxon>Pezizomycotina</taxon>
        <taxon>Dothideomycetes</taxon>
        <taxon>Dothideomycetidae</taxon>
        <taxon>Myriangiales</taxon>
        <taxon>Myriangiaceae</taxon>
        <taxon>Myriangium</taxon>
    </lineage>
</organism>
<proteinExistence type="predicted"/>
<reference evidence="1" key="1">
    <citation type="journal article" date="2020" name="Stud. Mycol.">
        <title>101 Dothideomycetes genomes: a test case for predicting lifestyles and emergence of pathogens.</title>
        <authorList>
            <person name="Haridas S."/>
            <person name="Albert R."/>
            <person name="Binder M."/>
            <person name="Bloem J."/>
            <person name="Labutti K."/>
            <person name="Salamov A."/>
            <person name="Andreopoulos B."/>
            <person name="Baker S."/>
            <person name="Barry K."/>
            <person name="Bills G."/>
            <person name="Bluhm B."/>
            <person name="Cannon C."/>
            <person name="Castanera R."/>
            <person name="Culley D."/>
            <person name="Daum C."/>
            <person name="Ezra D."/>
            <person name="Gonzalez J."/>
            <person name="Henrissat B."/>
            <person name="Kuo A."/>
            <person name="Liang C."/>
            <person name="Lipzen A."/>
            <person name="Lutzoni F."/>
            <person name="Magnuson J."/>
            <person name="Mondo S."/>
            <person name="Nolan M."/>
            <person name="Ohm R."/>
            <person name="Pangilinan J."/>
            <person name="Park H.-J."/>
            <person name="Ramirez L."/>
            <person name="Alfaro M."/>
            <person name="Sun H."/>
            <person name="Tritt A."/>
            <person name="Yoshinaga Y."/>
            <person name="Zwiers L.-H."/>
            <person name="Turgeon B."/>
            <person name="Goodwin S."/>
            <person name="Spatafora J."/>
            <person name="Crous P."/>
            <person name="Grigoriev I."/>
        </authorList>
    </citation>
    <scope>NUCLEOTIDE SEQUENCE</scope>
    <source>
        <strain evidence="1">CBS 260.36</strain>
    </source>
</reference>
<evidence type="ECO:0000313" key="2">
    <source>
        <dbReference type="Proteomes" id="UP000799439"/>
    </source>
</evidence>
<keyword evidence="2" id="KW-1185">Reference proteome</keyword>
<dbReference type="OrthoDB" id="2549237at2759"/>
<evidence type="ECO:0000313" key="1">
    <source>
        <dbReference type="EMBL" id="KAF2156329.1"/>
    </source>
</evidence>